<dbReference type="InterPro" id="IPR000843">
    <property type="entry name" value="HTH_LacI"/>
</dbReference>
<keyword evidence="2" id="KW-0238">DNA-binding</keyword>
<keyword evidence="1" id="KW-0805">Transcription regulation</keyword>
<keyword evidence="6" id="KW-1185">Reference proteome</keyword>
<feature type="domain" description="HTH lacI-type" evidence="4">
    <location>
        <begin position="3"/>
        <end position="57"/>
    </location>
</feature>
<evidence type="ECO:0000256" key="3">
    <source>
        <dbReference type="ARBA" id="ARBA00023163"/>
    </source>
</evidence>
<gene>
    <name evidence="5" type="ordered locus">Halha_0229</name>
</gene>
<dbReference type="HOGENOM" id="CLU_037628_6_2_9"/>
<dbReference type="GO" id="GO:0000976">
    <property type="term" value="F:transcription cis-regulatory region binding"/>
    <property type="evidence" value="ECO:0007669"/>
    <property type="project" value="TreeGrafter"/>
</dbReference>
<dbReference type="KEGG" id="hhl:Halha_0229"/>
<evidence type="ECO:0000256" key="1">
    <source>
        <dbReference type="ARBA" id="ARBA00023015"/>
    </source>
</evidence>
<dbReference type="CDD" id="cd06267">
    <property type="entry name" value="PBP1_LacI_sugar_binding-like"/>
    <property type="match status" value="1"/>
</dbReference>
<dbReference type="EMBL" id="CP003359">
    <property type="protein sequence ID" value="AGB40241.1"/>
    <property type="molecule type" value="Genomic_DNA"/>
</dbReference>
<dbReference type="SUPFAM" id="SSF47413">
    <property type="entry name" value="lambda repressor-like DNA-binding domains"/>
    <property type="match status" value="1"/>
</dbReference>
<evidence type="ECO:0000313" key="6">
    <source>
        <dbReference type="Proteomes" id="UP000010880"/>
    </source>
</evidence>
<keyword evidence="3" id="KW-0804">Transcription</keyword>
<dbReference type="STRING" id="748449.Halha_0229"/>
<dbReference type="GO" id="GO:0003700">
    <property type="term" value="F:DNA-binding transcription factor activity"/>
    <property type="evidence" value="ECO:0007669"/>
    <property type="project" value="TreeGrafter"/>
</dbReference>
<dbReference type="PANTHER" id="PTHR30146:SF109">
    <property type="entry name" value="HTH-TYPE TRANSCRIPTIONAL REGULATOR GALS"/>
    <property type="match status" value="1"/>
</dbReference>
<organism evidence="5 6">
    <name type="scientific">Halobacteroides halobius (strain ATCC 35273 / DSM 5150 / MD-1)</name>
    <dbReference type="NCBI Taxonomy" id="748449"/>
    <lineage>
        <taxon>Bacteria</taxon>
        <taxon>Bacillati</taxon>
        <taxon>Bacillota</taxon>
        <taxon>Clostridia</taxon>
        <taxon>Halanaerobiales</taxon>
        <taxon>Halobacteroidaceae</taxon>
        <taxon>Halobacteroides</taxon>
    </lineage>
</organism>
<evidence type="ECO:0000256" key="2">
    <source>
        <dbReference type="ARBA" id="ARBA00023125"/>
    </source>
</evidence>
<dbReference type="Gene3D" id="1.10.260.40">
    <property type="entry name" value="lambda repressor-like DNA-binding domains"/>
    <property type="match status" value="1"/>
</dbReference>
<dbReference type="PANTHER" id="PTHR30146">
    <property type="entry name" value="LACI-RELATED TRANSCRIPTIONAL REPRESSOR"/>
    <property type="match status" value="1"/>
</dbReference>
<dbReference type="eggNOG" id="COG1609">
    <property type="taxonomic scope" value="Bacteria"/>
</dbReference>
<dbReference type="Pfam" id="PF00356">
    <property type="entry name" value="LacI"/>
    <property type="match status" value="1"/>
</dbReference>
<reference evidence="6" key="1">
    <citation type="submission" date="2012-02" db="EMBL/GenBank/DDBJ databases">
        <title>The complete genome of Halobacteroides halobius DSM 5150.</title>
        <authorList>
            <person name="Lucas S."/>
            <person name="Copeland A."/>
            <person name="Lapidus A."/>
            <person name="Glavina del Rio T."/>
            <person name="Dalin E."/>
            <person name="Tice H."/>
            <person name="Bruce D."/>
            <person name="Goodwin L."/>
            <person name="Pitluck S."/>
            <person name="Peters L."/>
            <person name="Mikhailova N."/>
            <person name="Gu W."/>
            <person name="Kyrpides N."/>
            <person name="Mavromatis K."/>
            <person name="Ivanova N."/>
            <person name="Brettin T."/>
            <person name="Detter J.C."/>
            <person name="Han C."/>
            <person name="Larimer F."/>
            <person name="Land M."/>
            <person name="Hauser L."/>
            <person name="Markowitz V."/>
            <person name="Cheng J.-F."/>
            <person name="Hugenholtz P."/>
            <person name="Woyke T."/>
            <person name="Wu D."/>
            <person name="Tindall B."/>
            <person name="Pomrenke H."/>
            <person name="Brambilla E."/>
            <person name="Klenk H.-P."/>
            <person name="Eisen J.A."/>
        </authorList>
    </citation>
    <scope>NUCLEOTIDE SEQUENCE [LARGE SCALE GENOMIC DNA]</scope>
    <source>
        <strain evidence="6">ATCC 35273 / DSM 5150 / MD-1</strain>
    </source>
</reference>
<dbReference type="AlphaFoldDB" id="L0K5F1"/>
<dbReference type="PROSITE" id="PS50932">
    <property type="entry name" value="HTH_LACI_2"/>
    <property type="match status" value="1"/>
</dbReference>
<dbReference type="InterPro" id="IPR046335">
    <property type="entry name" value="LacI/GalR-like_sensor"/>
</dbReference>
<dbReference type="Pfam" id="PF13377">
    <property type="entry name" value="Peripla_BP_3"/>
    <property type="match status" value="1"/>
</dbReference>
<name>L0K5F1_HALHC</name>
<dbReference type="Gene3D" id="3.40.50.2300">
    <property type="match status" value="2"/>
</dbReference>
<accession>L0K5F1</accession>
<dbReference type="CDD" id="cd01392">
    <property type="entry name" value="HTH_LacI"/>
    <property type="match status" value="1"/>
</dbReference>
<evidence type="ECO:0000313" key="5">
    <source>
        <dbReference type="EMBL" id="AGB40241.1"/>
    </source>
</evidence>
<dbReference type="SUPFAM" id="SSF53822">
    <property type="entry name" value="Periplasmic binding protein-like I"/>
    <property type="match status" value="1"/>
</dbReference>
<dbReference type="Proteomes" id="UP000010880">
    <property type="component" value="Chromosome"/>
</dbReference>
<proteinExistence type="predicted"/>
<dbReference type="SMART" id="SM00354">
    <property type="entry name" value="HTH_LACI"/>
    <property type="match status" value="1"/>
</dbReference>
<sequence>MMTTIKDIAQKADLAVSTVSYALNDSSKISDKTKKKVIELAKELNYQPNGTARNLKKQKTETIGLFLNDLGGPYYSELIKGVQEVTSSNEYDLVACDAAGGVDSTAYTFLKEKRVDGAIILAPSISDELIIQVAKNQLPTVVLDRELESEHICNVLIDNIKGAYKAVSHLTKLGIEKIAYLSGATDSYDNKNRFKGYKKALLDKGISYQPDWFIEGCFTEESGYKAIKELLVNKKSANLPEAIFAANDEMAIGAIQALQEGNIKVPDDIAVVGFDDINLASYIRPSLTTISHPKYQLGKLATQMVFEGLEENFAGKSITISTDLVVRESCGG</sequence>
<dbReference type="InterPro" id="IPR010982">
    <property type="entry name" value="Lambda_DNA-bd_dom_sf"/>
</dbReference>
<evidence type="ECO:0000259" key="4">
    <source>
        <dbReference type="PROSITE" id="PS50932"/>
    </source>
</evidence>
<dbReference type="InterPro" id="IPR028082">
    <property type="entry name" value="Peripla_BP_I"/>
</dbReference>
<protein>
    <submittedName>
        <fullName evidence="5">Transcriptional regulator</fullName>
    </submittedName>
</protein>